<dbReference type="Pfam" id="PF00560">
    <property type="entry name" value="LRR_1"/>
    <property type="match status" value="1"/>
</dbReference>
<sequence>MEKLYQCVYLIAIFVAAVLVASTAESFTDPNDLIALQDLYKTLNQPPQLTGWRLDGGDPCLEWIGVSCIYNGVVYLNLRGLNLTGYISPKIRYLYNLQLFDISSNTIGGEIPHVLPPNATDINMAYNYLSHNIPPSLHGMKSLRHLNLSHNLLSGPIGNVFTGLQNLREMDLSYNNFTGDLPSSFESLTNLTGLYLQNNRFTGSVSYLAELPLIDLNIECNYFSGIIPRHFQSIPNLWIGGNSLHLPGHNHPPHSGKAGKCH</sequence>
<dbReference type="PANTHER" id="PTHR48007:SF56">
    <property type="entry name" value="LOW QUALITY PROTEIN: PROTEIN STRUBBELIG-RECEPTOR FAMILY 2"/>
    <property type="match status" value="1"/>
</dbReference>
<keyword evidence="11" id="KW-0418">Kinase</keyword>
<dbReference type="OMA" id="ENDSHDH"/>
<keyword evidence="11" id="KW-0723">Serine/threonine-protein kinase</keyword>
<dbReference type="Gene3D" id="3.80.10.10">
    <property type="entry name" value="Ribonuclease Inhibitor"/>
    <property type="match status" value="1"/>
</dbReference>
<keyword evidence="12" id="KW-1185">Reference proteome</keyword>
<evidence type="ECO:0000313" key="11">
    <source>
        <dbReference type="EMBL" id="PRQ44224.1"/>
    </source>
</evidence>
<dbReference type="InterPro" id="IPR003591">
    <property type="entry name" value="Leu-rich_rpt_typical-subtyp"/>
</dbReference>
<dbReference type="GO" id="GO:0016020">
    <property type="term" value="C:membrane"/>
    <property type="evidence" value="ECO:0007669"/>
    <property type="project" value="UniProtKB-SubCell"/>
</dbReference>
<proteinExistence type="predicted"/>
<feature type="chain" id="PRO_5015186159" evidence="9">
    <location>
        <begin position="27"/>
        <end position="262"/>
    </location>
</feature>
<evidence type="ECO:0000256" key="8">
    <source>
        <dbReference type="ARBA" id="ARBA00023170"/>
    </source>
</evidence>
<evidence type="ECO:0000256" key="5">
    <source>
        <dbReference type="ARBA" id="ARBA00022737"/>
    </source>
</evidence>
<keyword evidence="6" id="KW-1133">Transmembrane helix</keyword>
<protein>
    <submittedName>
        <fullName evidence="11">Putative non-specific serine/threonine protein kinase</fullName>
        <ecNumber evidence="11">2.7.11.1</ecNumber>
    </submittedName>
</protein>
<dbReference type="Pfam" id="PF13855">
    <property type="entry name" value="LRR_8"/>
    <property type="match status" value="1"/>
</dbReference>
<keyword evidence="8" id="KW-0675">Receptor</keyword>
<evidence type="ECO:0000313" key="12">
    <source>
        <dbReference type="Proteomes" id="UP000238479"/>
    </source>
</evidence>
<dbReference type="GO" id="GO:0004674">
    <property type="term" value="F:protein serine/threonine kinase activity"/>
    <property type="evidence" value="ECO:0007669"/>
    <property type="project" value="UniProtKB-KW"/>
</dbReference>
<feature type="domain" description="Leucine-rich repeat-containing N-terminal plant-type" evidence="10">
    <location>
        <begin position="30"/>
        <end position="68"/>
    </location>
</feature>
<evidence type="ECO:0000256" key="9">
    <source>
        <dbReference type="SAM" id="SignalP"/>
    </source>
</evidence>
<keyword evidence="4 9" id="KW-0732">Signal</keyword>
<evidence type="ECO:0000256" key="1">
    <source>
        <dbReference type="ARBA" id="ARBA00004370"/>
    </source>
</evidence>
<dbReference type="InterPro" id="IPR013210">
    <property type="entry name" value="LRR_N_plant-typ"/>
</dbReference>
<dbReference type="Proteomes" id="UP000238479">
    <property type="component" value="Chromosome 3"/>
</dbReference>
<dbReference type="Pfam" id="PF08263">
    <property type="entry name" value="LRRNT_2"/>
    <property type="match status" value="1"/>
</dbReference>
<evidence type="ECO:0000259" key="10">
    <source>
        <dbReference type="Pfam" id="PF08263"/>
    </source>
</evidence>
<dbReference type="AlphaFoldDB" id="A0A2P6RCR7"/>
<accession>A0A2P6RCR7</accession>
<keyword evidence="7" id="KW-0472">Membrane</keyword>
<comment type="subcellular location">
    <subcellularLocation>
        <location evidence="1">Membrane</location>
    </subcellularLocation>
</comment>
<dbReference type="Gramene" id="PRQ44224">
    <property type="protein sequence ID" value="PRQ44224"/>
    <property type="gene ID" value="RchiOBHm_Chr3g0476861"/>
</dbReference>
<feature type="signal peptide" evidence="9">
    <location>
        <begin position="1"/>
        <end position="26"/>
    </location>
</feature>
<evidence type="ECO:0000256" key="3">
    <source>
        <dbReference type="ARBA" id="ARBA00022692"/>
    </source>
</evidence>
<dbReference type="STRING" id="74649.A0A2P6RCR7"/>
<reference evidence="11 12" key="1">
    <citation type="journal article" date="2018" name="Nat. Genet.">
        <title>The Rosa genome provides new insights in the design of modern roses.</title>
        <authorList>
            <person name="Bendahmane M."/>
        </authorList>
    </citation>
    <scope>NUCLEOTIDE SEQUENCE [LARGE SCALE GENOMIC DNA]</scope>
    <source>
        <strain evidence="12">cv. Old Blush</strain>
    </source>
</reference>
<name>A0A2P6RCR7_ROSCH</name>
<dbReference type="InterPro" id="IPR046959">
    <property type="entry name" value="PRK1-6/SRF4-like"/>
</dbReference>
<organism evidence="11 12">
    <name type="scientific">Rosa chinensis</name>
    <name type="common">China rose</name>
    <dbReference type="NCBI Taxonomy" id="74649"/>
    <lineage>
        <taxon>Eukaryota</taxon>
        <taxon>Viridiplantae</taxon>
        <taxon>Streptophyta</taxon>
        <taxon>Embryophyta</taxon>
        <taxon>Tracheophyta</taxon>
        <taxon>Spermatophyta</taxon>
        <taxon>Magnoliopsida</taxon>
        <taxon>eudicotyledons</taxon>
        <taxon>Gunneridae</taxon>
        <taxon>Pentapetalae</taxon>
        <taxon>rosids</taxon>
        <taxon>fabids</taxon>
        <taxon>Rosales</taxon>
        <taxon>Rosaceae</taxon>
        <taxon>Rosoideae</taxon>
        <taxon>Rosoideae incertae sedis</taxon>
        <taxon>Rosa</taxon>
    </lineage>
</organism>
<keyword evidence="2" id="KW-0433">Leucine-rich repeat</keyword>
<comment type="caution">
    <text evidence="11">The sequence shown here is derived from an EMBL/GenBank/DDBJ whole genome shotgun (WGS) entry which is preliminary data.</text>
</comment>
<keyword evidence="5" id="KW-0677">Repeat</keyword>
<keyword evidence="11" id="KW-0808">Transferase</keyword>
<dbReference type="InterPro" id="IPR032675">
    <property type="entry name" value="LRR_dom_sf"/>
</dbReference>
<evidence type="ECO:0000256" key="7">
    <source>
        <dbReference type="ARBA" id="ARBA00023136"/>
    </source>
</evidence>
<evidence type="ECO:0000256" key="6">
    <source>
        <dbReference type="ARBA" id="ARBA00022989"/>
    </source>
</evidence>
<dbReference type="EMBL" id="PDCK01000041">
    <property type="protein sequence ID" value="PRQ44224.1"/>
    <property type="molecule type" value="Genomic_DNA"/>
</dbReference>
<dbReference type="InterPro" id="IPR001611">
    <property type="entry name" value="Leu-rich_rpt"/>
</dbReference>
<dbReference type="EC" id="2.7.11.1" evidence="11"/>
<evidence type="ECO:0000256" key="2">
    <source>
        <dbReference type="ARBA" id="ARBA00022614"/>
    </source>
</evidence>
<dbReference type="SMART" id="SM00369">
    <property type="entry name" value="LRR_TYP"/>
    <property type="match status" value="3"/>
</dbReference>
<keyword evidence="3" id="KW-0812">Transmembrane</keyword>
<gene>
    <name evidence="11" type="ORF">RchiOBHm_Chr3g0476861</name>
</gene>
<dbReference type="PANTHER" id="PTHR48007">
    <property type="entry name" value="LEUCINE-RICH REPEAT RECEPTOR-LIKE PROTEIN KINASE PXC1"/>
    <property type="match status" value="1"/>
</dbReference>
<dbReference type="FunFam" id="3.80.10.10:FF:000062">
    <property type="entry name" value="protein STRUBBELIG-RECEPTOR FAMILY 3"/>
    <property type="match status" value="1"/>
</dbReference>
<evidence type="ECO:0000256" key="4">
    <source>
        <dbReference type="ARBA" id="ARBA00022729"/>
    </source>
</evidence>
<dbReference type="SUPFAM" id="SSF52058">
    <property type="entry name" value="L domain-like"/>
    <property type="match status" value="1"/>
</dbReference>